<dbReference type="AlphaFoldDB" id="A0A1B8SBD0"/>
<evidence type="ECO:0000259" key="1">
    <source>
        <dbReference type="Pfam" id="PF12728"/>
    </source>
</evidence>
<dbReference type="Pfam" id="PF12728">
    <property type="entry name" value="HTH_17"/>
    <property type="match status" value="1"/>
</dbReference>
<organism evidence="2 3">
    <name type="scientific">Mycolicibacter kumamotonensis</name>
    <dbReference type="NCBI Taxonomy" id="354243"/>
    <lineage>
        <taxon>Bacteria</taxon>
        <taxon>Bacillati</taxon>
        <taxon>Actinomycetota</taxon>
        <taxon>Actinomycetes</taxon>
        <taxon>Mycobacteriales</taxon>
        <taxon>Mycobacteriaceae</taxon>
        <taxon>Mycolicibacter</taxon>
    </lineage>
</organism>
<proteinExistence type="predicted"/>
<evidence type="ECO:0000313" key="3">
    <source>
        <dbReference type="Proteomes" id="UP000092668"/>
    </source>
</evidence>
<reference evidence="2 3" key="1">
    <citation type="submission" date="2015-06" db="EMBL/GenBank/DDBJ databases">
        <title>Genome sequence of Mycobacterium kumamotonense strain Roo.</title>
        <authorList>
            <person name="Greninger A.L."/>
            <person name="Cunningham G."/>
            <person name="Miller S."/>
        </authorList>
    </citation>
    <scope>NUCLEOTIDE SEQUENCE [LARGE SCALE GENOMIC DNA]</scope>
    <source>
        <strain evidence="2 3">Roo</strain>
    </source>
</reference>
<comment type="caution">
    <text evidence="2">The sequence shown here is derived from an EMBL/GenBank/DDBJ whole genome shotgun (WGS) entry which is preliminary data.</text>
</comment>
<dbReference type="InterPro" id="IPR009061">
    <property type="entry name" value="DNA-bd_dom_put_sf"/>
</dbReference>
<dbReference type="EMBL" id="LFOE01000041">
    <property type="protein sequence ID" value="OBY30040.1"/>
    <property type="molecule type" value="Genomic_DNA"/>
</dbReference>
<evidence type="ECO:0000313" key="2">
    <source>
        <dbReference type="EMBL" id="OBY30040.1"/>
    </source>
</evidence>
<sequence length="64" mass="7206">MAEERSGLARSEEIADYLGTTPARLANLRYLGKGPAWVKLGRSVRYRWADVDQWVSANVQNVGR</sequence>
<gene>
    <name evidence="2" type="ORF">ACT18_19880</name>
</gene>
<accession>A0A1B8SBD0</accession>
<name>A0A1B8SBD0_9MYCO</name>
<protein>
    <submittedName>
        <fullName evidence="2">Excisionase</fullName>
    </submittedName>
</protein>
<dbReference type="OrthoDB" id="5524782at2"/>
<feature type="domain" description="Helix-turn-helix" evidence="1">
    <location>
        <begin position="12"/>
        <end position="58"/>
    </location>
</feature>
<dbReference type="InterPro" id="IPR041657">
    <property type="entry name" value="HTH_17"/>
</dbReference>
<keyword evidence="3" id="KW-1185">Reference proteome</keyword>
<dbReference type="Proteomes" id="UP000092668">
    <property type="component" value="Unassembled WGS sequence"/>
</dbReference>
<dbReference type="SUPFAM" id="SSF46955">
    <property type="entry name" value="Putative DNA-binding domain"/>
    <property type="match status" value="1"/>
</dbReference>
<dbReference type="RefSeq" id="WP_065289262.1">
    <property type="nucleotide sequence ID" value="NZ_LFOE01000041.1"/>
</dbReference>